<dbReference type="SFLD" id="SFLDG01072">
    <property type="entry name" value="dehydrogenase_like"/>
    <property type="match status" value="1"/>
</dbReference>
<dbReference type="SFLD" id="SFLDS00029">
    <property type="entry name" value="Radical_SAM"/>
    <property type="match status" value="1"/>
</dbReference>
<dbReference type="Proteomes" id="UP000555564">
    <property type="component" value="Unassembled WGS sequence"/>
</dbReference>
<dbReference type="NCBIfam" id="TIGR04269">
    <property type="entry name" value="SAM_SPASM_FxsB"/>
    <property type="match status" value="1"/>
</dbReference>
<keyword evidence="1" id="KW-0949">S-adenosyl-L-methionine</keyword>
<accession>A0A7X0MA91</accession>
<keyword evidence="7" id="KW-1185">Reference proteome</keyword>
<dbReference type="InterPro" id="IPR013785">
    <property type="entry name" value="Aldolase_TIM"/>
</dbReference>
<dbReference type="InterPro" id="IPR023867">
    <property type="entry name" value="Sulphatase_maturase_rSAM"/>
</dbReference>
<dbReference type="RefSeq" id="WP_184985451.1">
    <property type="nucleotide sequence ID" value="NZ_BAAALO010000019.1"/>
</dbReference>
<protein>
    <recommendedName>
        <fullName evidence="5">Radical SAM core domain-containing protein</fullName>
    </recommendedName>
</protein>
<dbReference type="GO" id="GO:0051536">
    <property type="term" value="F:iron-sulfur cluster binding"/>
    <property type="evidence" value="ECO:0007669"/>
    <property type="project" value="UniProtKB-KW"/>
</dbReference>
<gene>
    <name evidence="6" type="ORF">BJ992_005265</name>
</gene>
<dbReference type="InterPro" id="IPR058240">
    <property type="entry name" value="rSAM_sf"/>
</dbReference>
<evidence type="ECO:0000256" key="4">
    <source>
        <dbReference type="ARBA" id="ARBA00023014"/>
    </source>
</evidence>
<dbReference type="GO" id="GO:0016491">
    <property type="term" value="F:oxidoreductase activity"/>
    <property type="evidence" value="ECO:0007669"/>
    <property type="project" value="InterPro"/>
</dbReference>
<dbReference type="SFLD" id="SFLDG01067">
    <property type="entry name" value="SPASM/twitch_domain_containing"/>
    <property type="match status" value="1"/>
</dbReference>
<dbReference type="PROSITE" id="PS51918">
    <property type="entry name" value="RADICAL_SAM"/>
    <property type="match status" value="1"/>
</dbReference>
<evidence type="ECO:0000256" key="3">
    <source>
        <dbReference type="ARBA" id="ARBA00023004"/>
    </source>
</evidence>
<dbReference type="EMBL" id="JACHIU010000001">
    <property type="protein sequence ID" value="MBB6475834.1"/>
    <property type="molecule type" value="Genomic_DNA"/>
</dbReference>
<dbReference type="AlphaFoldDB" id="A0A7X0MA91"/>
<dbReference type="SFLD" id="SFLDG01386">
    <property type="entry name" value="main_SPASM_domain-containing"/>
    <property type="match status" value="1"/>
</dbReference>
<dbReference type="PANTHER" id="PTHR43273">
    <property type="entry name" value="ANAEROBIC SULFATASE-MATURATING ENZYME HOMOLOG ASLB-RELATED"/>
    <property type="match status" value="1"/>
</dbReference>
<feature type="domain" description="Radical SAM core" evidence="5">
    <location>
        <begin position="20"/>
        <end position="251"/>
    </location>
</feature>
<dbReference type="GO" id="GO:0046872">
    <property type="term" value="F:metal ion binding"/>
    <property type="evidence" value="ECO:0007669"/>
    <property type="project" value="UniProtKB-KW"/>
</dbReference>
<proteinExistence type="predicted"/>
<dbReference type="PANTHER" id="PTHR43273:SF8">
    <property type="entry name" value="RADICAL SAM DOMAIN PROTEIN"/>
    <property type="match status" value="1"/>
</dbReference>
<evidence type="ECO:0000259" key="5">
    <source>
        <dbReference type="PROSITE" id="PS51918"/>
    </source>
</evidence>
<evidence type="ECO:0000256" key="1">
    <source>
        <dbReference type="ARBA" id="ARBA00022691"/>
    </source>
</evidence>
<evidence type="ECO:0000313" key="6">
    <source>
        <dbReference type="EMBL" id="MBB6475834.1"/>
    </source>
</evidence>
<name>A0A7X0MA91_9ACTN</name>
<keyword evidence="3" id="KW-0408">Iron</keyword>
<evidence type="ECO:0000256" key="2">
    <source>
        <dbReference type="ARBA" id="ARBA00022723"/>
    </source>
</evidence>
<organism evidence="6 7">
    <name type="scientific">Sphaerisporangium rubeum</name>
    <dbReference type="NCBI Taxonomy" id="321317"/>
    <lineage>
        <taxon>Bacteria</taxon>
        <taxon>Bacillati</taxon>
        <taxon>Actinomycetota</taxon>
        <taxon>Actinomycetes</taxon>
        <taxon>Streptosporangiales</taxon>
        <taxon>Streptosporangiaceae</taxon>
        <taxon>Sphaerisporangium</taxon>
    </lineage>
</organism>
<dbReference type="InterPro" id="IPR026337">
    <property type="entry name" value="AKG_HExxH"/>
</dbReference>
<comment type="caution">
    <text evidence="6">The sequence shown here is derived from an EMBL/GenBank/DDBJ whole genome shotgun (WGS) entry which is preliminary data.</text>
</comment>
<dbReference type="Gene3D" id="3.20.20.70">
    <property type="entry name" value="Aldolase class I"/>
    <property type="match status" value="1"/>
</dbReference>
<dbReference type="InterPro" id="IPR007197">
    <property type="entry name" value="rSAM"/>
</dbReference>
<evidence type="ECO:0000313" key="7">
    <source>
        <dbReference type="Proteomes" id="UP000555564"/>
    </source>
</evidence>
<sequence>MPEWPADLNVGELMASGWRPTPFQQFILKIHSRCDLACSYCYMYEMADTSWKRRPKRMPTEVVAAAAARIAEHTRTHGLSSVEVVLHGGEPLLAGTDAIRDIVTRVRAANGTRTRVDFTVQTNGTLLGPAYLRLFDELGIRVGVSLDGDRDMHDRNRRFAGGRGSHAAVTQALRLLTGAEYRHLFGGLLCTIDLRNDPIATYEALLAFDPPSIDFLLPHGNWSAPPPGRAADQELRPYGDWLTAVFDHWHRTRPRRTSVRMLTELINLLLGGESSTEQLGLSPAAMVVIETDGAIEQSDFLRSAYEGATDTGLTIFGNSLDEVLLLPGFAARQIGEQALSPACAACSVKSVCGGGLYAHRYREGQGFANPSVYCPDLLHLIGHVRKTIEADPPAGSEHHRRSEKGSTMKVAEHRISAGMFSAIATGGGGTAAISHLRDVQHSKHILLVRAVMAAARASDHPDAALTRRAYDLLATIQRHHPDVVDRVLRHPAAGAWARQTIIGVRGNDPSAAPAQLAGLAASAAILSGTVCDIDVPAVHGVVTLPGLGQASLSPTVTTATVQCHAHGAEVTGGHMVVTVPEDPHTDGPGWTGLRDLSATADGHAMRIVIDDLDPYRMPGVANLGGRLTSAEVRQWQTLLDDAWRILVHHHHEVAEEVAGAITVFTPLKPPARGQSSATSRETFGCIALSTPPDPTTMAVTLAHETQHAKLSALLDLVPMTKPDDGSRFYAPWRDDPRPVSGLLQGAYAYLGVTDFWRRQRRVETGESEVHAAAEFSRWRASAHAVTRTLLGSGRLTAPGEHFTSLMAERLEAWRDESVADAASALAMRRAERHLTAWNDRNR</sequence>
<dbReference type="NCBIfam" id="TIGR04267">
    <property type="entry name" value="mod_HExxH"/>
    <property type="match status" value="1"/>
</dbReference>
<dbReference type="SUPFAM" id="SSF102114">
    <property type="entry name" value="Radical SAM enzymes"/>
    <property type="match status" value="1"/>
</dbReference>
<dbReference type="CDD" id="cd01335">
    <property type="entry name" value="Radical_SAM"/>
    <property type="match status" value="1"/>
</dbReference>
<keyword evidence="2" id="KW-0479">Metal-binding</keyword>
<keyword evidence="4" id="KW-0411">Iron-sulfur</keyword>
<reference evidence="6 7" key="1">
    <citation type="submission" date="2020-08" db="EMBL/GenBank/DDBJ databases">
        <title>Sequencing the genomes of 1000 actinobacteria strains.</title>
        <authorList>
            <person name="Klenk H.-P."/>
        </authorList>
    </citation>
    <scope>NUCLEOTIDE SEQUENCE [LARGE SCALE GENOMIC DNA]</scope>
    <source>
        <strain evidence="6 7">DSM 44936</strain>
    </source>
</reference>
<dbReference type="InterPro" id="IPR026335">
    <property type="entry name" value="rSAM_SPASM_FxsB"/>
</dbReference>
<dbReference type="Pfam" id="PF04055">
    <property type="entry name" value="Radical_SAM"/>
    <property type="match status" value="1"/>
</dbReference>